<dbReference type="SUPFAM" id="SSF46894">
    <property type="entry name" value="C-terminal effector domain of the bipartite response regulators"/>
    <property type="match status" value="1"/>
</dbReference>
<evidence type="ECO:0000313" key="7">
    <source>
        <dbReference type="EMBL" id="QRG68434.1"/>
    </source>
</evidence>
<proteinExistence type="predicted"/>
<keyword evidence="2 4" id="KW-0238">DNA-binding</keyword>
<dbReference type="Gene3D" id="1.10.10.10">
    <property type="entry name" value="Winged helix-like DNA-binding domain superfamily/Winged helix DNA-binding domain"/>
    <property type="match status" value="1"/>
</dbReference>
<organism evidence="7 8">
    <name type="scientific">Brevibacillus choshinensis</name>
    <dbReference type="NCBI Taxonomy" id="54911"/>
    <lineage>
        <taxon>Bacteria</taxon>
        <taxon>Bacillati</taxon>
        <taxon>Bacillota</taxon>
        <taxon>Bacilli</taxon>
        <taxon>Bacillales</taxon>
        <taxon>Paenibacillaceae</taxon>
        <taxon>Brevibacillus</taxon>
    </lineage>
</organism>
<keyword evidence="1" id="KW-0805">Transcription regulation</keyword>
<reference evidence="7 8" key="1">
    <citation type="submission" date="2021-01" db="EMBL/GenBank/DDBJ databases">
        <title>Identification of strong promoters based on the transcriptome of Brevibacillus choshinensis.</title>
        <authorList>
            <person name="Yao D."/>
            <person name="Zhang K."/>
            <person name="Wu J."/>
        </authorList>
    </citation>
    <scope>NUCLEOTIDE SEQUENCE [LARGE SCALE GENOMIC DNA]</scope>
    <source>
        <strain evidence="7 8">HPD31-SP3</strain>
    </source>
</reference>
<sequence>MGMISWSDEQFQVHYADETVTLLPKEFALFQYLFTWRNRTFSREELLDRVWPLEDPTDRTVDDHIYRLRRKLQRWSHLFTIDTVRGVGYRLTWKQHQPPKPSVLNRDFSDSIRNLMETYHGMGMGAAMQTLSTHQEVLGFSMDPFYNMYLHFIRGDFAWFLETTSYPLPEKLFYLFHIYYMAETDHRKTVHLFHQLKSLQAQMPQTFQDDLQIAAVGMHATAGLMAEAEQQLSKAQQIVDGMDSKSFTLFLNTQKMMLAFLRNRLDEAEEILRQSAEILQTVPMQRELGSVTICRGIGLYLRGERTKARQLVDEGVEVVRSTKFIPHLFYAVHCIQFFLRTFDCDPEWLRKYNRLGEELATEYELDKLKKSILSILSRIV</sequence>
<dbReference type="RefSeq" id="WP_203355436.1">
    <property type="nucleotide sequence ID" value="NZ_CP069127.1"/>
</dbReference>
<dbReference type="PROSITE" id="PS51755">
    <property type="entry name" value="OMPR_PHOB"/>
    <property type="match status" value="1"/>
</dbReference>
<name>A0ABX7FQA6_BRECH</name>
<dbReference type="InterPro" id="IPR011990">
    <property type="entry name" value="TPR-like_helical_dom_sf"/>
</dbReference>
<protein>
    <submittedName>
        <fullName evidence="7">Winged helix-turn-helix domain-containing protein</fullName>
    </submittedName>
</protein>
<dbReference type="SUPFAM" id="SSF48452">
    <property type="entry name" value="TPR-like"/>
    <property type="match status" value="1"/>
</dbReference>
<keyword evidence="3" id="KW-0804">Transcription</keyword>
<feature type="coiled-coil region" evidence="5">
    <location>
        <begin position="225"/>
        <end position="278"/>
    </location>
</feature>
<evidence type="ECO:0000256" key="4">
    <source>
        <dbReference type="PROSITE-ProRule" id="PRU01091"/>
    </source>
</evidence>
<dbReference type="InterPro" id="IPR001867">
    <property type="entry name" value="OmpR/PhoB-type_DNA-bd"/>
</dbReference>
<accession>A0ABX7FQA6</accession>
<dbReference type="CDD" id="cd00383">
    <property type="entry name" value="trans_reg_C"/>
    <property type="match status" value="1"/>
</dbReference>
<feature type="DNA-binding region" description="OmpR/PhoB-type" evidence="4">
    <location>
        <begin position="1"/>
        <end position="93"/>
    </location>
</feature>
<feature type="domain" description="OmpR/PhoB-type" evidence="6">
    <location>
        <begin position="1"/>
        <end position="93"/>
    </location>
</feature>
<evidence type="ECO:0000256" key="2">
    <source>
        <dbReference type="ARBA" id="ARBA00023125"/>
    </source>
</evidence>
<keyword evidence="8" id="KW-1185">Reference proteome</keyword>
<evidence type="ECO:0000256" key="1">
    <source>
        <dbReference type="ARBA" id="ARBA00023015"/>
    </source>
</evidence>
<dbReference type="Pfam" id="PF00486">
    <property type="entry name" value="Trans_reg_C"/>
    <property type="match status" value="1"/>
</dbReference>
<dbReference type="SMART" id="SM00862">
    <property type="entry name" value="Trans_reg_C"/>
    <property type="match status" value="1"/>
</dbReference>
<dbReference type="EMBL" id="CP069127">
    <property type="protein sequence ID" value="QRG68434.1"/>
    <property type="molecule type" value="Genomic_DNA"/>
</dbReference>
<dbReference type="Proteomes" id="UP000596248">
    <property type="component" value="Chromosome"/>
</dbReference>
<evidence type="ECO:0000256" key="3">
    <source>
        <dbReference type="ARBA" id="ARBA00023163"/>
    </source>
</evidence>
<evidence type="ECO:0000256" key="5">
    <source>
        <dbReference type="SAM" id="Coils"/>
    </source>
</evidence>
<gene>
    <name evidence="7" type="ORF">JNE38_04470</name>
</gene>
<evidence type="ECO:0000259" key="6">
    <source>
        <dbReference type="PROSITE" id="PS51755"/>
    </source>
</evidence>
<dbReference type="InterPro" id="IPR036388">
    <property type="entry name" value="WH-like_DNA-bd_sf"/>
</dbReference>
<evidence type="ECO:0000313" key="8">
    <source>
        <dbReference type="Proteomes" id="UP000596248"/>
    </source>
</evidence>
<keyword evidence="5" id="KW-0175">Coiled coil</keyword>
<dbReference type="InterPro" id="IPR016032">
    <property type="entry name" value="Sig_transdc_resp-reg_C-effctor"/>
</dbReference>